<name>A0A4U8UU34_STECR</name>
<organism evidence="1 2">
    <name type="scientific">Steinernema carpocapsae</name>
    <name type="common">Entomopathogenic nematode</name>
    <dbReference type="NCBI Taxonomy" id="34508"/>
    <lineage>
        <taxon>Eukaryota</taxon>
        <taxon>Metazoa</taxon>
        <taxon>Ecdysozoa</taxon>
        <taxon>Nematoda</taxon>
        <taxon>Chromadorea</taxon>
        <taxon>Rhabditida</taxon>
        <taxon>Tylenchina</taxon>
        <taxon>Panagrolaimomorpha</taxon>
        <taxon>Strongyloidoidea</taxon>
        <taxon>Steinernematidae</taxon>
        <taxon>Steinernema</taxon>
    </lineage>
</organism>
<reference evidence="1 2" key="2">
    <citation type="journal article" date="2019" name="G3 (Bethesda)">
        <title>Hybrid Assembly of the Genome of the Entomopathogenic Nematode Steinernema carpocapsae Identifies the X-Chromosome.</title>
        <authorList>
            <person name="Serra L."/>
            <person name="Macchietto M."/>
            <person name="Macias-Munoz A."/>
            <person name="McGill C.J."/>
            <person name="Rodriguez I.M."/>
            <person name="Rodriguez B."/>
            <person name="Murad R."/>
            <person name="Mortazavi A."/>
        </authorList>
    </citation>
    <scope>NUCLEOTIDE SEQUENCE [LARGE SCALE GENOMIC DNA]</scope>
    <source>
        <strain evidence="1 2">ALL</strain>
    </source>
</reference>
<gene>
    <name evidence="1" type="ORF">L596_003028</name>
</gene>
<protein>
    <submittedName>
        <fullName evidence="1">Uncharacterized protein</fullName>
    </submittedName>
</protein>
<comment type="caution">
    <text evidence="1">The sequence shown here is derived from an EMBL/GenBank/DDBJ whole genome shotgun (WGS) entry which is preliminary data.</text>
</comment>
<dbReference type="EMBL" id="CM016762">
    <property type="protein sequence ID" value="TMS35677.1"/>
    <property type="molecule type" value="Genomic_DNA"/>
</dbReference>
<accession>A0A4U8UU34</accession>
<keyword evidence="2" id="KW-1185">Reference proteome</keyword>
<reference evidence="1 2" key="1">
    <citation type="journal article" date="2015" name="Genome Biol.">
        <title>Comparative genomics of Steinernema reveals deeply conserved gene regulatory networks.</title>
        <authorList>
            <person name="Dillman A.R."/>
            <person name="Macchietto M."/>
            <person name="Porter C.F."/>
            <person name="Rogers A."/>
            <person name="Williams B."/>
            <person name="Antoshechkin I."/>
            <person name="Lee M.M."/>
            <person name="Goodwin Z."/>
            <person name="Lu X."/>
            <person name="Lewis E.E."/>
            <person name="Goodrich-Blair H."/>
            <person name="Stock S.P."/>
            <person name="Adams B.J."/>
            <person name="Sternberg P.W."/>
            <person name="Mortazavi A."/>
        </authorList>
    </citation>
    <scope>NUCLEOTIDE SEQUENCE [LARGE SCALE GENOMIC DNA]</scope>
    <source>
        <strain evidence="1 2">ALL</strain>
    </source>
</reference>
<evidence type="ECO:0000313" key="1">
    <source>
        <dbReference type="EMBL" id="TMS35677.1"/>
    </source>
</evidence>
<dbReference type="AlphaFoldDB" id="A0A4U8UU34"/>
<evidence type="ECO:0000313" key="2">
    <source>
        <dbReference type="Proteomes" id="UP000298663"/>
    </source>
</evidence>
<sequence length="166" mass="18776">MSRADPVFFRCGGRPFPERAGELDQEYRGRTKRAAIWCLSSEIQRFAVIFDAVRPPSTFLASLNVFSTTRNHISPAKREIPGESLDRRSHCKPATFVWSCREIPDRVLRPVSDTVALPSKKNFSLSEILIGKRGKPSFRTYGLSLRFCMTTPDVASFLAVSRPFYA</sequence>
<dbReference type="EMBL" id="AZBU02000001">
    <property type="protein sequence ID" value="TMS35677.1"/>
    <property type="molecule type" value="Genomic_DNA"/>
</dbReference>
<dbReference type="Proteomes" id="UP000298663">
    <property type="component" value="Chromosome X"/>
</dbReference>
<proteinExistence type="predicted"/>